<name>A0ABD2NWG3_9CUCU</name>
<keyword evidence="3" id="KW-1090">Inhibition of host innate immune response by virus</keyword>
<dbReference type="PANTHER" id="PTHR11890:SF44">
    <property type="entry name" value="X-LINKED INTERLEUKIN-1 RECEPTOR ACCESSORY PROTEIN-LIKE 2"/>
    <property type="match status" value="1"/>
</dbReference>
<keyword evidence="5" id="KW-1114">Inhibition of host interferon signaling pathway by virus</keyword>
<evidence type="ECO:0000256" key="9">
    <source>
        <dbReference type="ARBA" id="ARBA00023258"/>
    </source>
</evidence>
<evidence type="ECO:0000256" key="12">
    <source>
        <dbReference type="ARBA" id="ARBA00041012"/>
    </source>
</evidence>
<dbReference type="PANTHER" id="PTHR11890">
    <property type="entry name" value="INTERLEUKIN-1 RECEPTOR FAMILY MEMBER"/>
    <property type="match status" value="1"/>
</dbReference>
<keyword evidence="5" id="KW-0899">Viral immunoevasion</keyword>
<evidence type="ECO:0000259" key="15">
    <source>
        <dbReference type="PROSITE" id="PS50104"/>
    </source>
</evidence>
<comment type="similarity">
    <text evidence="1">Belongs to the interleukin-1 receptor family.</text>
</comment>
<evidence type="ECO:0000256" key="13">
    <source>
        <dbReference type="ARBA" id="ARBA00045444"/>
    </source>
</evidence>
<evidence type="ECO:0000256" key="10">
    <source>
        <dbReference type="ARBA" id="ARBA00023319"/>
    </source>
</evidence>
<keyword evidence="14" id="KW-0472">Membrane</keyword>
<evidence type="ECO:0000256" key="8">
    <source>
        <dbReference type="ARBA" id="ARBA00023180"/>
    </source>
</evidence>
<evidence type="ECO:0000313" key="18">
    <source>
        <dbReference type="Proteomes" id="UP001516400"/>
    </source>
</evidence>
<comment type="subunit">
    <text evidence="11">Interacts with host IFNA1.</text>
</comment>
<sequence>MIRLAGIVSHDVLNQIRYKNGEPYPWLVTNSQFILYPEDANQTVYTKSVSESDAGNYTCILRNDTVVHSHTIVLTVLAKVPDDPLITYFPKDSDIAVGQNLRLYCEAFGGRIDLPDAHNEIIWTKMDTNRTLLNGTRIYQEKISREGDQTFGTYLIINNVQPEDFGTYVCIVKKPGITKNLTVSIQQKVIVVYVNPNPFPVEKMLVIMVAMASMFIAIFVLNLRYGLDVRLRYKNQFGRLEEDDGKIEDALILYSGKDEDIALNLVLPKLESVYNYKAGSRKLSTNIDTWLTELHRPSERCRRIIIFLSPSALNGSWDTATVYKAIKILDSLGPSVICILLEKLPAMKNETKNSQGETLKSVLNLVNLIDWIDPPSDKWWQNLCLWMPPKRNFKNSEHNTLRLNRTMNRQESLDNLV</sequence>
<keyword evidence="14" id="KW-1133">Transmembrane helix</keyword>
<evidence type="ECO:0000256" key="11">
    <source>
        <dbReference type="ARBA" id="ARBA00038761"/>
    </source>
</evidence>
<evidence type="ECO:0000256" key="14">
    <source>
        <dbReference type="SAM" id="Phobius"/>
    </source>
</evidence>
<dbReference type="CDD" id="cd00096">
    <property type="entry name" value="Ig"/>
    <property type="match status" value="1"/>
</dbReference>
<evidence type="ECO:0000256" key="1">
    <source>
        <dbReference type="ARBA" id="ARBA00009752"/>
    </source>
</evidence>
<evidence type="ECO:0000256" key="5">
    <source>
        <dbReference type="ARBA" id="ARBA00022830"/>
    </source>
</evidence>
<dbReference type="InterPro" id="IPR036179">
    <property type="entry name" value="Ig-like_dom_sf"/>
</dbReference>
<evidence type="ECO:0000256" key="6">
    <source>
        <dbReference type="ARBA" id="ARBA00023027"/>
    </source>
</evidence>
<keyword evidence="6" id="KW-0520">NAD</keyword>
<dbReference type="SMART" id="SM00409">
    <property type="entry name" value="IG"/>
    <property type="match status" value="2"/>
</dbReference>
<evidence type="ECO:0000256" key="7">
    <source>
        <dbReference type="ARBA" id="ARBA00023157"/>
    </source>
</evidence>
<keyword evidence="18" id="KW-1185">Reference proteome</keyword>
<comment type="function">
    <text evidence="13">Counteracts the antiviral effects of host IFN-alpha/beta and key IFN-inducible proteins involved in viral RNA degradation suxh as host OAS1. Acts as a soluble IFN-alpha receptor and thus inhibits the interaction between host IFN-alpha and its receptor.</text>
</comment>
<keyword evidence="2" id="KW-0244">Early protein</keyword>
<keyword evidence="7" id="KW-1015">Disulfide bond</keyword>
<keyword evidence="10" id="KW-0393">Immunoglobulin domain</keyword>
<keyword evidence="8" id="KW-0325">Glycoprotein</keyword>
<feature type="domain" description="Ig-like" evidence="16">
    <location>
        <begin position="84"/>
        <end position="184"/>
    </location>
</feature>
<dbReference type="SUPFAM" id="SSF48726">
    <property type="entry name" value="Immunoglobulin"/>
    <property type="match status" value="2"/>
</dbReference>
<dbReference type="Proteomes" id="UP001516400">
    <property type="component" value="Unassembled WGS sequence"/>
</dbReference>
<evidence type="ECO:0000256" key="4">
    <source>
        <dbReference type="ARBA" id="ARBA00022801"/>
    </source>
</evidence>
<dbReference type="Pfam" id="PF13927">
    <property type="entry name" value="Ig_3"/>
    <property type="match status" value="1"/>
</dbReference>
<protein>
    <recommendedName>
        <fullName evidence="12">Soluble interferon alpha/beta receptor OPG204</fullName>
    </recommendedName>
</protein>
<reference evidence="17 18" key="1">
    <citation type="journal article" date="2021" name="BMC Biol.">
        <title>Horizontally acquired antibacterial genes associated with adaptive radiation of ladybird beetles.</title>
        <authorList>
            <person name="Li H.S."/>
            <person name="Tang X.F."/>
            <person name="Huang Y.H."/>
            <person name="Xu Z.Y."/>
            <person name="Chen M.L."/>
            <person name="Du X.Y."/>
            <person name="Qiu B.Y."/>
            <person name="Chen P.T."/>
            <person name="Zhang W."/>
            <person name="Slipinski A."/>
            <person name="Escalona H.E."/>
            <person name="Waterhouse R.M."/>
            <person name="Zwick A."/>
            <person name="Pang H."/>
        </authorList>
    </citation>
    <scope>NUCLEOTIDE SEQUENCE [LARGE SCALE GENOMIC DNA]</scope>
    <source>
        <strain evidence="17">SYSU2018</strain>
    </source>
</reference>
<dbReference type="InterPro" id="IPR015621">
    <property type="entry name" value="IL-1_rcpt_fam"/>
</dbReference>
<gene>
    <name evidence="17" type="ORF">HHI36_006189</name>
</gene>
<keyword evidence="4" id="KW-0378">Hydrolase</keyword>
<accession>A0ABD2NWG3</accession>
<evidence type="ECO:0000259" key="16">
    <source>
        <dbReference type="PROSITE" id="PS50835"/>
    </source>
</evidence>
<evidence type="ECO:0000256" key="3">
    <source>
        <dbReference type="ARBA" id="ARBA00022632"/>
    </source>
</evidence>
<dbReference type="Gene3D" id="2.60.40.10">
    <property type="entry name" value="Immunoglobulins"/>
    <property type="match status" value="2"/>
</dbReference>
<feature type="domain" description="TIR" evidence="15">
    <location>
        <begin position="246"/>
        <end position="387"/>
    </location>
</feature>
<dbReference type="SUPFAM" id="SSF52200">
    <property type="entry name" value="Toll/Interleukin receptor TIR domain"/>
    <property type="match status" value="1"/>
</dbReference>
<organism evidence="17 18">
    <name type="scientific">Cryptolaemus montrouzieri</name>
    <dbReference type="NCBI Taxonomy" id="559131"/>
    <lineage>
        <taxon>Eukaryota</taxon>
        <taxon>Metazoa</taxon>
        <taxon>Ecdysozoa</taxon>
        <taxon>Arthropoda</taxon>
        <taxon>Hexapoda</taxon>
        <taxon>Insecta</taxon>
        <taxon>Pterygota</taxon>
        <taxon>Neoptera</taxon>
        <taxon>Endopterygota</taxon>
        <taxon>Coleoptera</taxon>
        <taxon>Polyphaga</taxon>
        <taxon>Cucujiformia</taxon>
        <taxon>Coccinelloidea</taxon>
        <taxon>Coccinellidae</taxon>
        <taxon>Scymninae</taxon>
        <taxon>Scymnini</taxon>
        <taxon>Cryptolaemus</taxon>
    </lineage>
</organism>
<dbReference type="InterPro" id="IPR003599">
    <property type="entry name" value="Ig_sub"/>
</dbReference>
<dbReference type="Gene3D" id="3.40.50.10140">
    <property type="entry name" value="Toll/interleukin-1 receptor homology (TIR) domain"/>
    <property type="match status" value="1"/>
</dbReference>
<evidence type="ECO:0000313" key="17">
    <source>
        <dbReference type="EMBL" id="KAL3283030.1"/>
    </source>
</evidence>
<keyword evidence="9" id="KW-0922">Interferon antiviral system evasion</keyword>
<dbReference type="PROSITE" id="PS50835">
    <property type="entry name" value="IG_LIKE"/>
    <property type="match status" value="1"/>
</dbReference>
<dbReference type="InterPro" id="IPR000157">
    <property type="entry name" value="TIR_dom"/>
</dbReference>
<dbReference type="InterPro" id="IPR035897">
    <property type="entry name" value="Toll_tir_struct_dom_sf"/>
</dbReference>
<dbReference type="EMBL" id="JABFTP020000144">
    <property type="protein sequence ID" value="KAL3283030.1"/>
    <property type="molecule type" value="Genomic_DNA"/>
</dbReference>
<proteinExistence type="inferred from homology"/>
<evidence type="ECO:0000256" key="2">
    <source>
        <dbReference type="ARBA" id="ARBA00022518"/>
    </source>
</evidence>
<dbReference type="GO" id="GO:0039502">
    <property type="term" value="P:symbiont-mediated suppression of host type I interferon-mediated signaling pathway"/>
    <property type="evidence" value="ECO:0007669"/>
    <property type="project" value="UniProtKB-KW"/>
</dbReference>
<dbReference type="InterPro" id="IPR013783">
    <property type="entry name" value="Ig-like_fold"/>
</dbReference>
<dbReference type="InterPro" id="IPR007110">
    <property type="entry name" value="Ig-like_dom"/>
</dbReference>
<keyword evidence="5" id="KW-0945">Host-virus interaction</keyword>
<dbReference type="PROSITE" id="PS50104">
    <property type="entry name" value="TIR"/>
    <property type="match status" value="1"/>
</dbReference>
<dbReference type="GO" id="GO:0016787">
    <property type="term" value="F:hydrolase activity"/>
    <property type="evidence" value="ECO:0007669"/>
    <property type="project" value="UniProtKB-KW"/>
</dbReference>
<dbReference type="AlphaFoldDB" id="A0ABD2NWG3"/>
<feature type="transmembrane region" description="Helical" evidence="14">
    <location>
        <begin position="204"/>
        <end position="225"/>
    </location>
</feature>
<keyword evidence="14" id="KW-0812">Transmembrane</keyword>
<comment type="caution">
    <text evidence="17">The sequence shown here is derived from an EMBL/GenBank/DDBJ whole genome shotgun (WGS) entry which is preliminary data.</text>
</comment>